<evidence type="ECO:0000313" key="2">
    <source>
        <dbReference type="EMBL" id="KAA0051561.1"/>
    </source>
</evidence>
<feature type="compositionally biased region" description="Basic residues" evidence="1">
    <location>
        <begin position="25"/>
        <end position="40"/>
    </location>
</feature>
<feature type="region of interest" description="Disordered" evidence="1">
    <location>
        <begin position="23"/>
        <end position="46"/>
    </location>
</feature>
<accession>A0A5A7UDF1</accession>
<feature type="region of interest" description="Disordered" evidence="1">
    <location>
        <begin position="101"/>
        <end position="138"/>
    </location>
</feature>
<comment type="caution">
    <text evidence="2">The sequence shown here is derived from an EMBL/GenBank/DDBJ whole genome shotgun (WGS) entry which is preliminary data.</text>
</comment>
<gene>
    <name evidence="2" type="ORF">E6C27_scaffold174G00960</name>
</gene>
<dbReference type="OrthoDB" id="1936908at2759"/>
<sequence length="365" mass="42324">MFVYYITFFQHFVFSSISKGIGNRAQKKRKKKGKRRRKPKISSSSSRCLPLANRRAVVVDEPCTSVSRRRCGRLRQQTVDRQNLSRPAPFFADRNPTRASSAWKLSSSHRVPSQLVTHCHKTSRRPRRSPSSLSRLSHRPNLETRPACLCLHHRVKPTRPTSLLYDLRRTHTHPRRALAESPCAVTLRLELVEQISSPNVLVFPPGKLQTSLSYVFLWFHRRPDYVPTRSHVARVRERASSWAEVEVKLQEKMTPRRGVRRGVVVEAQTIPPPAPVRAQSAPVQLSAEAKHVRDFRKYNPKTFDESMDNPTKAQMWLTFIEKIFRYMKCLDDQKVQCEVFFLEDRGTTWWETAERMLGGDVSKIT</sequence>
<name>A0A5A7UDF1_CUCMM</name>
<evidence type="ECO:0000256" key="1">
    <source>
        <dbReference type="SAM" id="MobiDB-lite"/>
    </source>
</evidence>
<dbReference type="AlphaFoldDB" id="A0A5A7UDF1"/>
<reference evidence="2 3" key="1">
    <citation type="submission" date="2019-08" db="EMBL/GenBank/DDBJ databases">
        <title>Draft genome sequences of two oriental melons (Cucumis melo L. var makuwa).</title>
        <authorList>
            <person name="Kwon S.-Y."/>
        </authorList>
    </citation>
    <scope>NUCLEOTIDE SEQUENCE [LARGE SCALE GENOMIC DNA]</scope>
    <source>
        <strain evidence="3">cv. SW 3</strain>
        <tissue evidence="2">Leaf</tissue>
    </source>
</reference>
<organism evidence="2 3">
    <name type="scientific">Cucumis melo var. makuwa</name>
    <name type="common">Oriental melon</name>
    <dbReference type="NCBI Taxonomy" id="1194695"/>
    <lineage>
        <taxon>Eukaryota</taxon>
        <taxon>Viridiplantae</taxon>
        <taxon>Streptophyta</taxon>
        <taxon>Embryophyta</taxon>
        <taxon>Tracheophyta</taxon>
        <taxon>Spermatophyta</taxon>
        <taxon>Magnoliopsida</taxon>
        <taxon>eudicotyledons</taxon>
        <taxon>Gunneridae</taxon>
        <taxon>Pentapetalae</taxon>
        <taxon>rosids</taxon>
        <taxon>fabids</taxon>
        <taxon>Cucurbitales</taxon>
        <taxon>Cucurbitaceae</taxon>
        <taxon>Benincaseae</taxon>
        <taxon>Cucumis</taxon>
    </lineage>
</organism>
<feature type="compositionally biased region" description="Basic residues" evidence="1">
    <location>
        <begin position="118"/>
        <end position="128"/>
    </location>
</feature>
<evidence type="ECO:0000313" key="3">
    <source>
        <dbReference type="Proteomes" id="UP000321393"/>
    </source>
</evidence>
<protein>
    <submittedName>
        <fullName evidence="2">Gag-protease polyprotein</fullName>
    </submittedName>
</protein>
<dbReference type="Proteomes" id="UP000321393">
    <property type="component" value="Unassembled WGS sequence"/>
</dbReference>
<proteinExistence type="predicted"/>
<feature type="compositionally biased region" description="Polar residues" evidence="1">
    <location>
        <begin position="101"/>
        <end position="116"/>
    </location>
</feature>
<dbReference type="EMBL" id="SSTE01011259">
    <property type="protein sequence ID" value="KAA0051561.1"/>
    <property type="molecule type" value="Genomic_DNA"/>
</dbReference>